<dbReference type="AlphaFoldDB" id="A0A2J6QAP7"/>
<protein>
    <submittedName>
        <fullName evidence="1">Uncharacterized protein</fullName>
    </submittedName>
</protein>
<proteinExistence type="predicted"/>
<reference evidence="1 2" key="1">
    <citation type="submission" date="2016-05" db="EMBL/GenBank/DDBJ databases">
        <title>A degradative enzymes factory behind the ericoid mycorrhizal symbiosis.</title>
        <authorList>
            <consortium name="DOE Joint Genome Institute"/>
            <person name="Martino E."/>
            <person name="Morin E."/>
            <person name="Grelet G."/>
            <person name="Kuo A."/>
            <person name="Kohler A."/>
            <person name="Daghino S."/>
            <person name="Barry K."/>
            <person name="Choi C."/>
            <person name="Cichocki N."/>
            <person name="Clum A."/>
            <person name="Copeland A."/>
            <person name="Hainaut M."/>
            <person name="Haridas S."/>
            <person name="Labutti K."/>
            <person name="Lindquist E."/>
            <person name="Lipzen A."/>
            <person name="Khouja H.-R."/>
            <person name="Murat C."/>
            <person name="Ohm R."/>
            <person name="Olson A."/>
            <person name="Spatafora J."/>
            <person name="Veneault-Fourrey C."/>
            <person name="Henrissat B."/>
            <person name="Grigoriev I."/>
            <person name="Martin F."/>
            <person name="Perotto S."/>
        </authorList>
    </citation>
    <scope>NUCLEOTIDE SEQUENCE [LARGE SCALE GENOMIC DNA]</scope>
    <source>
        <strain evidence="1 2">UAMH 7357</strain>
    </source>
</reference>
<dbReference type="EMBL" id="KZ613475">
    <property type="protein sequence ID" value="PMD23344.1"/>
    <property type="molecule type" value="Genomic_DNA"/>
</dbReference>
<gene>
    <name evidence="1" type="ORF">NA56DRAFT_644235</name>
</gene>
<accession>A0A2J6QAP7</accession>
<evidence type="ECO:0000313" key="1">
    <source>
        <dbReference type="EMBL" id="PMD23344.1"/>
    </source>
</evidence>
<keyword evidence="2" id="KW-1185">Reference proteome</keyword>
<dbReference type="Proteomes" id="UP000235672">
    <property type="component" value="Unassembled WGS sequence"/>
</dbReference>
<evidence type="ECO:0000313" key="2">
    <source>
        <dbReference type="Proteomes" id="UP000235672"/>
    </source>
</evidence>
<name>A0A2J6QAP7_9HELO</name>
<organism evidence="1 2">
    <name type="scientific">Hyaloscypha hepaticicola</name>
    <dbReference type="NCBI Taxonomy" id="2082293"/>
    <lineage>
        <taxon>Eukaryota</taxon>
        <taxon>Fungi</taxon>
        <taxon>Dikarya</taxon>
        <taxon>Ascomycota</taxon>
        <taxon>Pezizomycotina</taxon>
        <taxon>Leotiomycetes</taxon>
        <taxon>Helotiales</taxon>
        <taxon>Hyaloscyphaceae</taxon>
        <taxon>Hyaloscypha</taxon>
    </lineage>
</organism>
<sequence>MKLVLVHQVGEEIGSETVEAQNKAMKYLEMNDDEKHDLCDLDDHEYARAIQYEDDTAAYDQYLFSIPSTATTLSSVQSQRLAELEKKQMDNMKAGALAGPLVKQEDVEYAQRFVQESAPTDTPLRRAILRSLERHVGQDYVKNPISSFLRPPPDSDDG</sequence>